<accession>A0AAW9R9Y8</accession>
<dbReference type="GO" id="GO:0097163">
    <property type="term" value="F:sulfur carrier activity"/>
    <property type="evidence" value="ECO:0007669"/>
    <property type="project" value="TreeGrafter"/>
</dbReference>
<dbReference type="Proteomes" id="UP001359886">
    <property type="component" value="Unassembled WGS sequence"/>
</dbReference>
<dbReference type="InterPro" id="IPR027396">
    <property type="entry name" value="DsrEFH-like"/>
</dbReference>
<dbReference type="RefSeq" id="WP_354695759.1">
    <property type="nucleotide sequence ID" value="NZ_JAZHOG010000008.1"/>
</dbReference>
<dbReference type="AlphaFoldDB" id="A0AAW9R9Y8"/>
<dbReference type="InterPro" id="IPR003787">
    <property type="entry name" value="Sulphur_relay_DsrE/F-like"/>
</dbReference>
<dbReference type="SUPFAM" id="SSF75169">
    <property type="entry name" value="DsrEFH-like"/>
    <property type="match status" value="1"/>
</dbReference>
<proteinExistence type="predicted"/>
<dbReference type="EMBL" id="JAZHOG010000008">
    <property type="protein sequence ID" value="MEJ8568435.1"/>
    <property type="molecule type" value="Genomic_DNA"/>
</dbReference>
<dbReference type="Gene3D" id="3.40.1260.10">
    <property type="entry name" value="DsrEFH-like"/>
    <property type="match status" value="1"/>
</dbReference>
<comment type="caution">
    <text evidence="1">The sequence shown here is derived from an EMBL/GenBank/DDBJ whole genome shotgun (WGS) entry which is preliminary data.</text>
</comment>
<keyword evidence="2" id="KW-1185">Reference proteome</keyword>
<organism evidence="1 2">
    <name type="scientific">Elongatibacter sediminis</name>
    <dbReference type="NCBI Taxonomy" id="3119006"/>
    <lineage>
        <taxon>Bacteria</taxon>
        <taxon>Pseudomonadati</taxon>
        <taxon>Pseudomonadota</taxon>
        <taxon>Gammaproteobacteria</taxon>
        <taxon>Chromatiales</taxon>
        <taxon>Wenzhouxiangellaceae</taxon>
        <taxon>Elongatibacter</taxon>
    </lineage>
</organism>
<dbReference type="PANTHER" id="PTHR34874:SF3">
    <property type="entry name" value="SULFURTRANSFERASE TUSD"/>
    <property type="match status" value="1"/>
</dbReference>
<evidence type="ECO:0000313" key="2">
    <source>
        <dbReference type="Proteomes" id="UP001359886"/>
    </source>
</evidence>
<dbReference type="PANTHER" id="PTHR34874">
    <property type="entry name" value="PROTEIN YCHN"/>
    <property type="match status" value="1"/>
</dbReference>
<dbReference type="GO" id="GO:1990228">
    <property type="term" value="C:sulfurtransferase complex"/>
    <property type="evidence" value="ECO:0007669"/>
    <property type="project" value="TreeGrafter"/>
</dbReference>
<dbReference type="Pfam" id="PF02635">
    <property type="entry name" value="DsrE"/>
    <property type="match status" value="1"/>
</dbReference>
<gene>
    <name evidence="1" type="ORF">V3330_12435</name>
</gene>
<sequence length="115" mass="12518">MKCLIIVNESPWGSGLALGAWRFARAASEGPLDVVAVFFREDGIYNAVQGGSADSGTPDLEQAWRALAGDDGTELLLCRSSLDRRLAERPVSPWQVSGLTPMFEIMLDCDRVVTF</sequence>
<protein>
    <submittedName>
        <fullName evidence="1">DsrE family protein</fullName>
    </submittedName>
</protein>
<reference evidence="1 2" key="1">
    <citation type="submission" date="2024-02" db="EMBL/GenBank/DDBJ databases">
        <title>A novel Wenzhouxiangellaceae bacterium, isolated from coastal sediments.</title>
        <authorList>
            <person name="Du Z.-J."/>
            <person name="Ye Y.-Q."/>
            <person name="Zhang X.-Y."/>
        </authorList>
    </citation>
    <scope>NUCLEOTIDE SEQUENCE [LARGE SCALE GENOMIC DNA]</scope>
    <source>
        <strain evidence="1 2">CH-27</strain>
    </source>
</reference>
<evidence type="ECO:0000313" key="1">
    <source>
        <dbReference type="EMBL" id="MEJ8568435.1"/>
    </source>
</evidence>
<dbReference type="GO" id="GO:0002143">
    <property type="term" value="P:tRNA wobble position uridine thiolation"/>
    <property type="evidence" value="ECO:0007669"/>
    <property type="project" value="TreeGrafter"/>
</dbReference>
<name>A0AAW9R9Y8_9GAMM</name>